<feature type="domain" description="N-acetyltransferase" evidence="1">
    <location>
        <begin position="87"/>
        <end position="236"/>
    </location>
</feature>
<dbReference type="Proteomes" id="UP001556367">
    <property type="component" value="Unassembled WGS sequence"/>
</dbReference>
<dbReference type="InterPro" id="IPR000182">
    <property type="entry name" value="GNAT_dom"/>
</dbReference>
<evidence type="ECO:0000259" key="1">
    <source>
        <dbReference type="PROSITE" id="PS51186"/>
    </source>
</evidence>
<sequence length="237" mass="26571">MSEKAGVTSSQGADVAALTYGQAYTAAKTWHAAMEKDPIFVYMREVPGYKPRGPLMMHLRILATMVLLWLRMQRKLVLTINGGQSLIIAEPVNLGKKKILDYLFDWAVMFFLWCMNKLRPREGQKRWAEVYGKLDEATTRYIGDADRRKGMVHVAALGTHPAAQGKRYGGALLDYVTAMADKNGQTTHLESSNPLNVPFYRRHGFVVVGEVSAGDDNPCWTRSPVRGTILVRKPKET</sequence>
<dbReference type="CDD" id="cd04301">
    <property type="entry name" value="NAT_SF"/>
    <property type="match status" value="1"/>
</dbReference>
<comment type="caution">
    <text evidence="2">The sequence shown here is derived from an EMBL/GenBank/DDBJ whole genome shotgun (WGS) entry which is preliminary data.</text>
</comment>
<dbReference type="SUPFAM" id="SSF55729">
    <property type="entry name" value="Acyl-CoA N-acyltransferases (Nat)"/>
    <property type="match status" value="1"/>
</dbReference>
<organism evidence="2 3">
    <name type="scientific">Hohenbuehelia grisea</name>
    <dbReference type="NCBI Taxonomy" id="104357"/>
    <lineage>
        <taxon>Eukaryota</taxon>
        <taxon>Fungi</taxon>
        <taxon>Dikarya</taxon>
        <taxon>Basidiomycota</taxon>
        <taxon>Agaricomycotina</taxon>
        <taxon>Agaricomycetes</taxon>
        <taxon>Agaricomycetidae</taxon>
        <taxon>Agaricales</taxon>
        <taxon>Pleurotineae</taxon>
        <taxon>Pleurotaceae</taxon>
        <taxon>Hohenbuehelia</taxon>
    </lineage>
</organism>
<dbReference type="Pfam" id="PF13508">
    <property type="entry name" value="Acetyltransf_7"/>
    <property type="match status" value="1"/>
</dbReference>
<accession>A0ABR3IW69</accession>
<proteinExistence type="predicted"/>
<gene>
    <name evidence="2" type="ORF">HGRIS_013638</name>
</gene>
<dbReference type="PANTHER" id="PTHR42791:SF1">
    <property type="entry name" value="N-ACETYLTRANSFERASE DOMAIN-CONTAINING PROTEIN"/>
    <property type="match status" value="1"/>
</dbReference>
<dbReference type="Gene3D" id="3.40.630.30">
    <property type="match status" value="1"/>
</dbReference>
<evidence type="ECO:0000313" key="3">
    <source>
        <dbReference type="Proteomes" id="UP001556367"/>
    </source>
</evidence>
<dbReference type="InterPro" id="IPR016181">
    <property type="entry name" value="Acyl_CoA_acyltransferase"/>
</dbReference>
<evidence type="ECO:0000313" key="2">
    <source>
        <dbReference type="EMBL" id="KAL0947542.1"/>
    </source>
</evidence>
<keyword evidence="3" id="KW-1185">Reference proteome</keyword>
<dbReference type="InterPro" id="IPR052523">
    <property type="entry name" value="Trichothecene_AcTrans"/>
</dbReference>
<dbReference type="EMBL" id="JASNQZ010000015">
    <property type="protein sequence ID" value="KAL0947542.1"/>
    <property type="molecule type" value="Genomic_DNA"/>
</dbReference>
<dbReference type="PROSITE" id="PS51186">
    <property type="entry name" value="GNAT"/>
    <property type="match status" value="1"/>
</dbReference>
<name>A0ABR3IW69_9AGAR</name>
<protein>
    <recommendedName>
        <fullName evidence="1">N-acetyltransferase domain-containing protein</fullName>
    </recommendedName>
</protein>
<reference evidence="3" key="1">
    <citation type="submission" date="2024-06" db="EMBL/GenBank/DDBJ databases">
        <title>Multi-omics analyses provide insights into the biosynthesis of the anticancer antibiotic pleurotin in Hohenbuehelia grisea.</title>
        <authorList>
            <person name="Weaver J.A."/>
            <person name="Alberti F."/>
        </authorList>
    </citation>
    <scope>NUCLEOTIDE SEQUENCE [LARGE SCALE GENOMIC DNA]</scope>
    <source>
        <strain evidence="3">T-177</strain>
    </source>
</reference>
<dbReference type="PANTHER" id="PTHR42791">
    <property type="entry name" value="GNAT FAMILY ACETYLTRANSFERASE"/>
    <property type="match status" value="1"/>
</dbReference>